<organism evidence="1 2">
    <name type="scientific">Marasmius tenuissimus</name>
    <dbReference type="NCBI Taxonomy" id="585030"/>
    <lineage>
        <taxon>Eukaryota</taxon>
        <taxon>Fungi</taxon>
        <taxon>Dikarya</taxon>
        <taxon>Basidiomycota</taxon>
        <taxon>Agaricomycotina</taxon>
        <taxon>Agaricomycetes</taxon>
        <taxon>Agaricomycetidae</taxon>
        <taxon>Agaricales</taxon>
        <taxon>Marasmiineae</taxon>
        <taxon>Marasmiaceae</taxon>
        <taxon>Marasmius</taxon>
    </lineage>
</organism>
<proteinExistence type="predicted"/>
<name>A0ABR2Z7G1_9AGAR</name>
<reference evidence="1 2" key="1">
    <citation type="submission" date="2024-05" db="EMBL/GenBank/DDBJ databases">
        <title>A draft genome resource for the thread blight pathogen Marasmius tenuissimus strain MS-2.</title>
        <authorList>
            <person name="Yulfo-Soto G.E."/>
            <person name="Baruah I.K."/>
            <person name="Amoako-Attah I."/>
            <person name="Bukari Y."/>
            <person name="Meinhardt L.W."/>
            <person name="Bailey B.A."/>
            <person name="Cohen S.P."/>
        </authorList>
    </citation>
    <scope>NUCLEOTIDE SEQUENCE [LARGE SCALE GENOMIC DNA]</scope>
    <source>
        <strain evidence="1 2">MS-2</strain>
    </source>
</reference>
<protein>
    <submittedName>
        <fullName evidence="1">Uncharacterized protein</fullName>
    </submittedName>
</protein>
<gene>
    <name evidence="1" type="ORF">AAF712_016659</name>
</gene>
<sequence>MIEEARFRHVADCAYKHVQETSLSPIKLPPFSLRTVELVDRLDLMGGIDMLHIASRILQYPGVRNLAIDWLTFPSLYSFLNTTHTTLKQLSSITLLPPSPLHPWTEYRAGRLAPAALDHMSSEYDPPIRTCSFFRSVQTNPQHGALMVKFAGSFTLFQELSQFTEPYWHVQELKMYPDPSQGITMILLSSPFQLFPYLSLTHLHVEDLTIVPDDGITLGALFPSIEHLLIWTTQTIPDSVFNQYCEQQFRSLGPVFSFEMFTLTQWFMESQFFSMILSWGVDLNSPGPTIIRLEETVQWCVIEIDDGFGWSRDSVEKVILSTMWTP</sequence>
<dbReference type="EMBL" id="JBBXMP010001015">
    <property type="protein sequence ID" value="KAL0056733.1"/>
    <property type="molecule type" value="Genomic_DNA"/>
</dbReference>
<evidence type="ECO:0000313" key="1">
    <source>
        <dbReference type="EMBL" id="KAL0056733.1"/>
    </source>
</evidence>
<comment type="caution">
    <text evidence="1">The sequence shown here is derived from an EMBL/GenBank/DDBJ whole genome shotgun (WGS) entry which is preliminary data.</text>
</comment>
<evidence type="ECO:0000313" key="2">
    <source>
        <dbReference type="Proteomes" id="UP001437256"/>
    </source>
</evidence>
<keyword evidence="2" id="KW-1185">Reference proteome</keyword>
<dbReference type="Proteomes" id="UP001437256">
    <property type="component" value="Unassembled WGS sequence"/>
</dbReference>
<accession>A0ABR2Z7G1</accession>